<feature type="domain" description="OCP N-terminal" evidence="2">
    <location>
        <begin position="7"/>
        <end position="158"/>
    </location>
</feature>
<dbReference type="Pfam" id="PF09150">
    <property type="entry name" value="Carot_N"/>
    <property type="match status" value="1"/>
</dbReference>
<dbReference type="GO" id="GO:0030089">
    <property type="term" value="C:phycobilisome"/>
    <property type="evidence" value="ECO:0007669"/>
    <property type="project" value="UniProtKB-UniRule"/>
</dbReference>
<sequence>MAIANITDDTTQALEAFRRLNVDDQLAFLWFVYTKMGDSITPAAPGRAAEEVAEGLFNQVKELSHEEQLQVQRDLLTNADTLYSREYGSFSANTKLLFWYRLAQGMESATIVPMPPNYELQGEAKELLGAIEGADFEQQITFLRDSVAPTGAEPKPGAEI</sequence>
<gene>
    <name evidence="3" type="ORF">KME25_18810</name>
</gene>
<dbReference type="EMBL" id="JAHHIF010000025">
    <property type="protein sequence ID" value="MBW4546475.1"/>
    <property type="molecule type" value="Genomic_DNA"/>
</dbReference>
<comment type="similarity">
    <text evidence="1">Belongs to the orange carotenoid-binding protein family.</text>
</comment>
<keyword evidence="1" id="KW-0472">Membrane</keyword>
<dbReference type="AlphaFoldDB" id="A0A951PM34"/>
<keyword evidence="1" id="KW-0605">Phycobilisome</keyword>
<dbReference type="Gene3D" id="1.10.2090.10">
    <property type="entry name" value="Orange carotenoid-binding protein, N-terminal domain"/>
    <property type="match status" value="1"/>
</dbReference>
<evidence type="ECO:0000313" key="4">
    <source>
        <dbReference type="Proteomes" id="UP000753908"/>
    </source>
</evidence>
<dbReference type="InterPro" id="IPR015233">
    <property type="entry name" value="Orange_carotenoid-bd_N"/>
</dbReference>
<reference evidence="3" key="2">
    <citation type="journal article" date="2022" name="Microbiol. Resour. Announc.">
        <title>Metagenome Sequencing to Explore Phylogenomics of Terrestrial Cyanobacteria.</title>
        <authorList>
            <person name="Ward R.D."/>
            <person name="Stajich J.E."/>
            <person name="Johansen J.R."/>
            <person name="Huntemann M."/>
            <person name="Clum A."/>
            <person name="Foster B."/>
            <person name="Foster B."/>
            <person name="Roux S."/>
            <person name="Palaniappan K."/>
            <person name="Varghese N."/>
            <person name="Mukherjee S."/>
            <person name="Reddy T.B.K."/>
            <person name="Daum C."/>
            <person name="Copeland A."/>
            <person name="Chen I.A."/>
            <person name="Ivanova N.N."/>
            <person name="Kyrpides N.C."/>
            <person name="Shapiro N."/>
            <person name="Eloe-Fadrosh E.A."/>
            <person name="Pietrasiak N."/>
        </authorList>
    </citation>
    <scope>NUCLEOTIDE SEQUENCE</scope>
    <source>
        <strain evidence="3">CPER-KK1</strain>
    </source>
</reference>
<organism evidence="3 4">
    <name type="scientific">Symplocastrum torsivum CPER-KK1</name>
    <dbReference type="NCBI Taxonomy" id="450513"/>
    <lineage>
        <taxon>Bacteria</taxon>
        <taxon>Bacillati</taxon>
        <taxon>Cyanobacteriota</taxon>
        <taxon>Cyanophyceae</taxon>
        <taxon>Oscillatoriophycideae</taxon>
        <taxon>Oscillatoriales</taxon>
        <taxon>Microcoleaceae</taxon>
        <taxon>Symplocastrum</taxon>
    </lineage>
</organism>
<comment type="caution">
    <text evidence="3">The sequence shown here is derived from an EMBL/GenBank/DDBJ whole genome shotgun (WGS) entry which is preliminary data.</text>
</comment>
<dbReference type="InterPro" id="IPR036917">
    <property type="entry name" value="Orange_carotenoid-bd_N_sf"/>
</dbReference>
<keyword evidence="1" id="KW-0042">Antenna complex</keyword>
<evidence type="ECO:0000256" key="1">
    <source>
        <dbReference type="PROSITE-ProRule" id="PRU01109"/>
    </source>
</evidence>
<evidence type="ECO:0000313" key="3">
    <source>
        <dbReference type="EMBL" id="MBW4546475.1"/>
    </source>
</evidence>
<dbReference type="GO" id="GO:0016037">
    <property type="term" value="P:light absorption"/>
    <property type="evidence" value="ECO:0007669"/>
    <property type="project" value="UniProtKB-UniRule"/>
</dbReference>
<dbReference type="Proteomes" id="UP000753908">
    <property type="component" value="Unassembled WGS sequence"/>
</dbReference>
<keyword evidence="1" id="KW-0793">Thylakoid</keyword>
<keyword evidence="1" id="KW-0157">Chromophore</keyword>
<dbReference type="GO" id="GO:0031404">
    <property type="term" value="F:chloride ion binding"/>
    <property type="evidence" value="ECO:0007669"/>
    <property type="project" value="InterPro"/>
</dbReference>
<dbReference type="SUPFAM" id="SSF81930">
    <property type="entry name" value="Orange carotenoid protein, N-terminal domain"/>
    <property type="match status" value="1"/>
</dbReference>
<name>A0A951PM34_9CYAN</name>
<proteinExistence type="inferred from homology"/>
<accession>A0A951PM34</accession>
<reference evidence="3" key="1">
    <citation type="submission" date="2021-05" db="EMBL/GenBank/DDBJ databases">
        <authorList>
            <person name="Pietrasiak N."/>
            <person name="Ward R."/>
            <person name="Stajich J.E."/>
            <person name="Kurbessoian T."/>
        </authorList>
    </citation>
    <scope>NUCLEOTIDE SEQUENCE</scope>
    <source>
        <strain evidence="3">CPER-KK1</strain>
    </source>
</reference>
<evidence type="ECO:0000259" key="2">
    <source>
        <dbReference type="PROSITE" id="PS51773"/>
    </source>
</evidence>
<dbReference type="PROSITE" id="PS51773">
    <property type="entry name" value="OCP_N"/>
    <property type="match status" value="1"/>
</dbReference>
<protein>
    <submittedName>
        <fullName evidence="3">Orange carotenoid protein</fullName>
    </submittedName>
</protein>